<dbReference type="Gene3D" id="1.25.40.390">
    <property type="match status" value="1"/>
</dbReference>
<dbReference type="InterPro" id="IPR033985">
    <property type="entry name" value="SusD-like_N"/>
</dbReference>
<evidence type="ECO:0000313" key="9">
    <source>
        <dbReference type="Proteomes" id="UP000451233"/>
    </source>
</evidence>
<evidence type="ECO:0000256" key="4">
    <source>
        <dbReference type="ARBA" id="ARBA00023136"/>
    </source>
</evidence>
<dbReference type="AlphaFoldDB" id="A0A7K1Y278"/>
<comment type="subcellular location">
    <subcellularLocation>
        <location evidence="1">Cell outer membrane</location>
    </subcellularLocation>
</comment>
<protein>
    <submittedName>
        <fullName evidence="8">RagB/SusD family nutrient uptake outer membrane protein</fullName>
    </submittedName>
</protein>
<keyword evidence="9" id="KW-1185">Reference proteome</keyword>
<gene>
    <name evidence="8" type="ORF">GS398_18735</name>
</gene>
<keyword evidence="3" id="KW-0732">Signal</keyword>
<dbReference type="PROSITE" id="PS51257">
    <property type="entry name" value="PROKAR_LIPOPROTEIN"/>
    <property type="match status" value="1"/>
</dbReference>
<evidence type="ECO:0000256" key="1">
    <source>
        <dbReference type="ARBA" id="ARBA00004442"/>
    </source>
</evidence>
<dbReference type="Pfam" id="PF07980">
    <property type="entry name" value="SusD_RagB"/>
    <property type="match status" value="1"/>
</dbReference>
<dbReference type="SUPFAM" id="SSF48452">
    <property type="entry name" value="TPR-like"/>
    <property type="match status" value="1"/>
</dbReference>
<evidence type="ECO:0000256" key="5">
    <source>
        <dbReference type="ARBA" id="ARBA00023237"/>
    </source>
</evidence>
<dbReference type="GO" id="GO:0009279">
    <property type="term" value="C:cell outer membrane"/>
    <property type="evidence" value="ECO:0007669"/>
    <property type="project" value="UniProtKB-SubCell"/>
</dbReference>
<dbReference type="InterPro" id="IPR012944">
    <property type="entry name" value="SusD_RagB_dom"/>
</dbReference>
<dbReference type="EMBL" id="WVHS01000004">
    <property type="protein sequence ID" value="MXV17341.1"/>
    <property type="molecule type" value="Genomic_DNA"/>
</dbReference>
<evidence type="ECO:0000313" key="8">
    <source>
        <dbReference type="EMBL" id="MXV17341.1"/>
    </source>
</evidence>
<dbReference type="Pfam" id="PF14322">
    <property type="entry name" value="SusD-like_3"/>
    <property type="match status" value="1"/>
</dbReference>
<sequence>MIRNTIIKATLIVTLVMASSCNKWLELKPQDGLVREDFWKTKEQLQSAVVGCYASMVSGGQVANLFIWGEIRADMITLTTNASVDETSLTNGEILSTNAFSDWGTLYSTINYCNTVIQYGPGVISNDNTLTQAQLDAYLSEAYSIRALMYFYLLRIWGEVPLQLKASSSDSKIEQLPKSTKEQVYAQILSDLDFAVKYIPFTYGSQAMDKGRMTRYGVYALQADVYLWNEKYAECITACNAIINSAKFGLIDGSSQSNWFNTLVFVGNSNESIFELQYDSQILNPFYAMFSPATTRRYLAASRVTDNMYGIDTSDPNKKDIRSDAGFVRASDFTIWKWIGTNDLTITRAQPDSYAHWMVYRLADVLLLKAEALAWTSKGAEALALVKTIRTRAGAVSASEESPDPSNAQDISDYILRERGREFAFEGKRWFDYLRNAKRNNYAHLDLITSMIADIAPPNRQQSMISKYRDVRSHYMPIFLNELNTDKQLVQNPFYQ</sequence>
<comment type="caution">
    <text evidence="8">The sequence shown here is derived from an EMBL/GenBank/DDBJ whole genome shotgun (WGS) entry which is preliminary data.</text>
</comment>
<evidence type="ECO:0000259" key="7">
    <source>
        <dbReference type="Pfam" id="PF14322"/>
    </source>
</evidence>
<feature type="domain" description="SusD-like N-terminal" evidence="7">
    <location>
        <begin position="23"/>
        <end position="227"/>
    </location>
</feature>
<feature type="domain" description="RagB/SusD" evidence="6">
    <location>
        <begin position="348"/>
        <end position="495"/>
    </location>
</feature>
<name>A0A7K1Y278_9SPHI</name>
<dbReference type="InterPro" id="IPR011990">
    <property type="entry name" value="TPR-like_helical_dom_sf"/>
</dbReference>
<keyword evidence="5" id="KW-0998">Cell outer membrane</keyword>
<dbReference type="CDD" id="cd08977">
    <property type="entry name" value="SusD"/>
    <property type="match status" value="1"/>
</dbReference>
<reference evidence="8 9" key="1">
    <citation type="submission" date="2019-11" db="EMBL/GenBank/DDBJ databases">
        <title>Pedobacter sp. HMF7056 Genome sequencing and assembly.</title>
        <authorList>
            <person name="Kang H."/>
            <person name="Kim H."/>
            <person name="Joh K."/>
        </authorList>
    </citation>
    <scope>NUCLEOTIDE SEQUENCE [LARGE SCALE GENOMIC DNA]</scope>
    <source>
        <strain evidence="8 9">HMF7056</strain>
    </source>
</reference>
<dbReference type="Proteomes" id="UP000451233">
    <property type="component" value="Unassembled WGS sequence"/>
</dbReference>
<keyword evidence="4" id="KW-0472">Membrane</keyword>
<organism evidence="8 9">
    <name type="scientific">Hufsiella ginkgonis</name>
    <dbReference type="NCBI Taxonomy" id="2695274"/>
    <lineage>
        <taxon>Bacteria</taxon>
        <taxon>Pseudomonadati</taxon>
        <taxon>Bacteroidota</taxon>
        <taxon>Sphingobacteriia</taxon>
        <taxon>Sphingobacteriales</taxon>
        <taxon>Sphingobacteriaceae</taxon>
        <taxon>Hufsiella</taxon>
    </lineage>
</organism>
<evidence type="ECO:0000259" key="6">
    <source>
        <dbReference type="Pfam" id="PF07980"/>
    </source>
</evidence>
<proteinExistence type="inferred from homology"/>
<evidence type="ECO:0000256" key="3">
    <source>
        <dbReference type="ARBA" id="ARBA00022729"/>
    </source>
</evidence>
<evidence type="ECO:0000256" key="2">
    <source>
        <dbReference type="ARBA" id="ARBA00006275"/>
    </source>
</evidence>
<comment type="similarity">
    <text evidence="2">Belongs to the SusD family.</text>
</comment>
<accession>A0A7K1Y278</accession>